<evidence type="ECO:0000313" key="4">
    <source>
        <dbReference type="Proteomes" id="UP000677457"/>
    </source>
</evidence>
<accession>A0A542XT07</accession>
<dbReference type="InterPro" id="IPR010033">
    <property type="entry name" value="HAD_SF_ppase_IIIC"/>
</dbReference>
<dbReference type="EMBL" id="VFOL01000001">
    <property type="protein sequence ID" value="TQL38969.1"/>
    <property type="molecule type" value="Genomic_DNA"/>
</dbReference>
<dbReference type="Proteomes" id="UP000677457">
    <property type="component" value="Unassembled WGS sequence"/>
</dbReference>
<reference evidence="1 4" key="2">
    <citation type="submission" date="2021-03" db="EMBL/GenBank/DDBJ databases">
        <title>Whole genome shotgun sequence of Salinispora arenicola NBRC 105043.</title>
        <authorList>
            <person name="Komaki H."/>
            <person name="Tamura T."/>
        </authorList>
    </citation>
    <scope>NUCLEOTIDE SEQUENCE [LARGE SCALE GENOMIC DNA]</scope>
    <source>
        <strain evidence="1 4">NBRC 105043</strain>
    </source>
</reference>
<dbReference type="AlphaFoldDB" id="A0A542XT07"/>
<dbReference type="InterPro" id="IPR036514">
    <property type="entry name" value="SGNH_hydro_sf"/>
</dbReference>
<dbReference type="InterPro" id="IPR010037">
    <property type="entry name" value="FkbH_domain"/>
</dbReference>
<keyword evidence="4" id="KW-1185">Reference proteome</keyword>
<dbReference type="NCBIfam" id="TIGR01686">
    <property type="entry name" value="FkbH"/>
    <property type="match status" value="1"/>
</dbReference>
<reference evidence="2 3" key="1">
    <citation type="submission" date="2019-06" db="EMBL/GenBank/DDBJ databases">
        <title>Sequencing the genomes of 1000 actinobacteria strains.</title>
        <authorList>
            <person name="Klenk H.-P."/>
        </authorList>
    </citation>
    <scope>NUCLEOTIDE SEQUENCE [LARGE SCALE GENOMIC DNA]</scope>
    <source>
        <strain evidence="2 3">DSM 44819</strain>
    </source>
</reference>
<dbReference type="Proteomes" id="UP000315983">
    <property type="component" value="Unassembled WGS sequence"/>
</dbReference>
<name>A0A542XT07_SALAC</name>
<proteinExistence type="predicted"/>
<comment type="caution">
    <text evidence="2">The sequence shown here is derived from an EMBL/GenBank/DDBJ whole genome shotgun (WGS) entry which is preliminary data.</text>
</comment>
<sequence length="625" mass="67831">MTAAEQAVALAMDEVDVWNGVREAVHTNQYPDARLRTRLLRERDPVLLRRVGRLLDRPELVGDDLRPIRVSALAPFTIGSFTDLLRAYLVGAGLAPTLQVAQYGSFDLALATGEFPVHQPDLVVLLLDESVFLPTVWSPADVDDLTEQVQRRLDDFCSAVTTSAADATAPVVLHTVPLPAEVRDSFIAARDRAVVAGCWHRLNATLLDLSRRHPRVLAVDLVGALADTPFAVRDDRLHRYGDLPYSDGALSCLAREVRRVAQASTGSSRKVLALDLDNTLWGGVVGEVGAEGVTLGGLYPGNAYRQVQRAAQRLREQGVVLVLTSKNDTAVATDAMMSHPEMLLRPDAFSYRAVNWSSKAENLRAAAAHLGLSTAATVFLDDSPFERGQVSGSLPEVAVLPADGDPARLVRTLLEPGWFDTLDLTETDRRRPELYRGRAERSTFSTGFGSSQDYLRALGIHLAVEPANRYTAARVAQLAARTNQFNLTGVRFDQPATTAMAADPGYLVAACAVTDRFGDEGVVGAVWVCRGAPTWEVLNLVLSCRVLGRGVELAIVGWLVRQARLAGAAAVEGRYTPTAKNGAARDFWTRAGFTAVTAELYRLDLRGADDPTPDWISTEEPQQHG</sequence>
<dbReference type="InterPro" id="IPR036412">
    <property type="entry name" value="HAD-like_sf"/>
</dbReference>
<dbReference type="RefSeq" id="WP_019030517.1">
    <property type="nucleotide sequence ID" value="NZ_BOQM01000028.1"/>
</dbReference>
<protein>
    <submittedName>
        <fullName evidence="2">D-glyceryl-ACP synthase</fullName>
    </submittedName>
    <submittedName>
        <fullName evidence="1">HAD-superfamily phosphatase, subfamily IIIC:FkbH</fullName>
    </submittedName>
</protein>
<dbReference type="EMBL" id="BOQM01000028">
    <property type="protein sequence ID" value="GIM86782.1"/>
    <property type="molecule type" value="Genomic_DNA"/>
</dbReference>
<evidence type="ECO:0000313" key="1">
    <source>
        <dbReference type="EMBL" id="GIM86782.1"/>
    </source>
</evidence>
<dbReference type="GeneID" id="93773343"/>
<dbReference type="NCBIfam" id="TIGR01681">
    <property type="entry name" value="HAD-SF-IIIC"/>
    <property type="match status" value="1"/>
</dbReference>
<dbReference type="Gene3D" id="3.40.630.30">
    <property type="match status" value="1"/>
</dbReference>
<evidence type="ECO:0000313" key="2">
    <source>
        <dbReference type="EMBL" id="TQL38969.1"/>
    </source>
</evidence>
<organism evidence="2 3">
    <name type="scientific">Salinispora arenicola</name>
    <dbReference type="NCBI Taxonomy" id="168697"/>
    <lineage>
        <taxon>Bacteria</taxon>
        <taxon>Bacillati</taxon>
        <taxon>Actinomycetota</taxon>
        <taxon>Actinomycetes</taxon>
        <taxon>Micromonosporales</taxon>
        <taxon>Micromonosporaceae</taxon>
        <taxon>Salinispora</taxon>
    </lineage>
</organism>
<dbReference type="Gene3D" id="3.40.50.1000">
    <property type="entry name" value="HAD superfamily/HAD-like"/>
    <property type="match status" value="1"/>
</dbReference>
<dbReference type="Gene3D" id="3.40.50.1110">
    <property type="entry name" value="SGNH hydrolase"/>
    <property type="match status" value="1"/>
</dbReference>
<dbReference type="InterPro" id="IPR016181">
    <property type="entry name" value="Acyl_CoA_acyltransferase"/>
</dbReference>
<dbReference type="SUPFAM" id="SSF56784">
    <property type="entry name" value="HAD-like"/>
    <property type="match status" value="1"/>
</dbReference>
<evidence type="ECO:0000313" key="3">
    <source>
        <dbReference type="Proteomes" id="UP000315983"/>
    </source>
</evidence>
<dbReference type="InterPro" id="IPR023214">
    <property type="entry name" value="HAD_sf"/>
</dbReference>
<dbReference type="SUPFAM" id="SSF55729">
    <property type="entry name" value="Acyl-CoA N-acyltransferases (Nat)"/>
    <property type="match status" value="1"/>
</dbReference>
<gene>
    <name evidence="2" type="ORF">FB564_4189</name>
    <name evidence="1" type="ORF">Sar04_35180</name>
</gene>